<sequence length="85" mass="9854">MNDLKSKQIQETQEAQKTICKFHNLEFIAVDLDTSEGSQIKFLCGKCLVDKLNNYKVSTIEQSKESIQQQSQRKLNKTQLLQKYS</sequence>
<evidence type="ECO:0000313" key="2">
    <source>
        <dbReference type="Proteomes" id="UP000683925"/>
    </source>
</evidence>
<evidence type="ECO:0000313" key="1">
    <source>
        <dbReference type="EMBL" id="CAD8187233.1"/>
    </source>
</evidence>
<dbReference type="AlphaFoldDB" id="A0A8S1WDN5"/>
<comment type="caution">
    <text evidence="1">The sequence shown here is derived from an EMBL/GenBank/DDBJ whole genome shotgun (WGS) entry which is preliminary data.</text>
</comment>
<keyword evidence="2" id="KW-1185">Reference proteome</keyword>
<organism evidence="1 2">
    <name type="scientific">Paramecium octaurelia</name>
    <dbReference type="NCBI Taxonomy" id="43137"/>
    <lineage>
        <taxon>Eukaryota</taxon>
        <taxon>Sar</taxon>
        <taxon>Alveolata</taxon>
        <taxon>Ciliophora</taxon>
        <taxon>Intramacronucleata</taxon>
        <taxon>Oligohymenophorea</taxon>
        <taxon>Peniculida</taxon>
        <taxon>Parameciidae</taxon>
        <taxon>Paramecium</taxon>
    </lineage>
</organism>
<dbReference type="EMBL" id="CAJJDP010000088">
    <property type="protein sequence ID" value="CAD8187233.1"/>
    <property type="molecule type" value="Genomic_DNA"/>
</dbReference>
<gene>
    <name evidence="1" type="ORF">POCTA_138.1.T0890180</name>
</gene>
<accession>A0A8S1WDN5</accession>
<proteinExistence type="predicted"/>
<dbReference type="Proteomes" id="UP000683925">
    <property type="component" value="Unassembled WGS sequence"/>
</dbReference>
<reference evidence="1" key="1">
    <citation type="submission" date="2021-01" db="EMBL/GenBank/DDBJ databases">
        <authorList>
            <consortium name="Genoscope - CEA"/>
            <person name="William W."/>
        </authorList>
    </citation>
    <scope>NUCLEOTIDE SEQUENCE</scope>
</reference>
<protein>
    <submittedName>
        <fullName evidence="1">Uncharacterized protein</fullName>
    </submittedName>
</protein>
<name>A0A8S1WDN5_PAROT</name>